<dbReference type="PROSITE" id="PS51450">
    <property type="entry name" value="LRR"/>
    <property type="match status" value="3"/>
</dbReference>
<dbReference type="Gene3D" id="3.80.10.10">
    <property type="entry name" value="Ribonuclease Inhibitor"/>
    <property type="match status" value="1"/>
</dbReference>
<reference evidence="3" key="1">
    <citation type="journal article" date="2014" name="Front. Microbiol.">
        <title>High frequency of phylogenetically diverse reductive dehalogenase-homologous genes in deep subseafloor sedimentary metagenomes.</title>
        <authorList>
            <person name="Kawai M."/>
            <person name="Futagami T."/>
            <person name="Toyoda A."/>
            <person name="Takaki Y."/>
            <person name="Nishi S."/>
            <person name="Hori S."/>
            <person name="Arai W."/>
            <person name="Tsubouchi T."/>
            <person name="Morono Y."/>
            <person name="Uchiyama I."/>
            <person name="Ito T."/>
            <person name="Fujiyama A."/>
            <person name="Inagaki F."/>
            <person name="Takami H."/>
        </authorList>
    </citation>
    <scope>NUCLEOTIDE SEQUENCE</scope>
    <source>
        <strain evidence="3">Expedition CK06-06</strain>
    </source>
</reference>
<dbReference type="PANTHER" id="PTHR48051">
    <property type="match status" value="1"/>
</dbReference>
<dbReference type="AlphaFoldDB" id="X1AHI7"/>
<accession>X1AHI7</accession>
<keyword evidence="1" id="KW-0433">Leucine-rich repeat</keyword>
<keyword evidence="2" id="KW-0677">Repeat</keyword>
<evidence type="ECO:0000256" key="1">
    <source>
        <dbReference type="ARBA" id="ARBA00022614"/>
    </source>
</evidence>
<protein>
    <recommendedName>
        <fullName evidence="4">Leucine-rich repeat domain-containing protein</fullName>
    </recommendedName>
</protein>
<dbReference type="PANTHER" id="PTHR48051:SF1">
    <property type="entry name" value="RAS SUPPRESSOR PROTEIN 1"/>
    <property type="match status" value="1"/>
</dbReference>
<dbReference type="InterPro" id="IPR003591">
    <property type="entry name" value="Leu-rich_rpt_typical-subtyp"/>
</dbReference>
<dbReference type="InterPro" id="IPR001611">
    <property type="entry name" value="Leu-rich_rpt"/>
</dbReference>
<feature type="non-terminal residue" evidence="3">
    <location>
        <position position="1"/>
    </location>
</feature>
<evidence type="ECO:0000313" key="3">
    <source>
        <dbReference type="EMBL" id="GAG69217.1"/>
    </source>
</evidence>
<proteinExistence type="predicted"/>
<name>X1AHI7_9ZZZZ</name>
<evidence type="ECO:0008006" key="4">
    <source>
        <dbReference type="Google" id="ProtNLM"/>
    </source>
</evidence>
<dbReference type="SMART" id="SM00369">
    <property type="entry name" value="LRR_TYP"/>
    <property type="match status" value="3"/>
</dbReference>
<sequence length="222" mass="26180">LKVISDLNSRLNKARFKSLSKEINMYLAEIALSVGIVQNEAKFILDLEAIFAQNETDYELELKTYQFYKKLKDNKLGESWLTIRNKRIESLSFNYYNWRYLKEIPSMFDSIFELHDPMVYLNFLGKLALKSNEILKIPDSLALLTNLKKLNISRNNIKEFPKSILSLSYLKFLDISHNKISDIPVEIKNLKSLDVLRINHNQIRKIPNFLREFLLTLQDFKI</sequence>
<dbReference type="InterPro" id="IPR032675">
    <property type="entry name" value="LRR_dom_sf"/>
</dbReference>
<evidence type="ECO:0000256" key="2">
    <source>
        <dbReference type="ARBA" id="ARBA00022737"/>
    </source>
</evidence>
<gene>
    <name evidence="3" type="ORF">S01H4_10935</name>
</gene>
<dbReference type="EMBL" id="BART01004297">
    <property type="protein sequence ID" value="GAG69217.1"/>
    <property type="molecule type" value="Genomic_DNA"/>
</dbReference>
<organism evidence="3">
    <name type="scientific">marine sediment metagenome</name>
    <dbReference type="NCBI Taxonomy" id="412755"/>
    <lineage>
        <taxon>unclassified sequences</taxon>
        <taxon>metagenomes</taxon>
        <taxon>ecological metagenomes</taxon>
    </lineage>
</organism>
<dbReference type="InterPro" id="IPR050216">
    <property type="entry name" value="LRR_domain-containing"/>
</dbReference>
<dbReference type="SUPFAM" id="SSF52058">
    <property type="entry name" value="L domain-like"/>
    <property type="match status" value="1"/>
</dbReference>
<dbReference type="Pfam" id="PF13855">
    <property type="entry name" value="LRR_8"/>
    <property type="match status" value="1"/>
</dbReference>
<dbReference type="GO" id="GO:0005737">
    <property type="term" value="C:cytoplasm"/>
    <property type="evidence" value="ECO:0007669"/>
    <property type="project" value="TreeGrafter"/>
</dbReference>
<comment type="caution">
    <text evidence="3">The sequence shown here is derived from an EMBL/GenBank/DDBJ whole genome shotgun (WGS) entry which is preliminary data.</text>
</comment>